<dbReference type="AlphaFoldDB" id="A0A9N9HZW2"/>
<dbReference type="CDD" id="cd05398">
    <property type="entry name" value="NT_ClassII-CCAase"/>
    <property type="match status" value="1"/>
</dbReference>
<feature type="domain" description="tRNA nucleotidyltransferase/poly(A) polymerase RNA and SrmB- binding" evidence="7">
    <location>
        <begin position="198"/>
        <end position="238"/>
    </location>
</feature>
<evidence type="ECO:0000256" key="5">
    <source>
        <dbReference type="RuleBase" id="RU003953"/>
    </source>
</evidence>
<reference evidence="8" key="1">
    <citation type="submission" date="2021-06" db="EMBL/GenBank/DDBJ databases">
        <authorList>
            <person name="Kallberg Y."/>
            <person name="Tangrot J."/>
            <person name="Rosling A."/>
        </authorList>
    </citation>
    <scope>NUCLEOTIDE SEQUENCE</scope>
    <source>
        <strain evidence="8">CL551</strain>
    </source>
</reference>
<dbReference type="GO" id="GO:0052929">
    <property type="term" value="F:ATP:3'-cytidine-cytidine-tRNA adenylyltransferase activity"/>
    <property type="evidence" value="ECO:0007669"/>
    <property type="project" value="TreeGrafter"/>
</dbReference>
<comment type="similarity">
    <text evidence="1 5">Belongs to the tRNA nucleotidyltransferase/poly(A) polymerase family.</text>
</comment>
<sequence length="358" mass="40938">QSKPELPPIELRIAGGWVRDKLLGYECHDLDIAIDNMMGLEFCENISSYMKSKGIDVRSVHKIESNPEKSKHLETATTKIFDQEIDFVNLRHEEYAEESRIPKIVFGTPEQDAYRRDLTINSLFYNINTSSVEDYTKQGVSDLKEGIIRTPLPAFETFMDDPLRVLRCIRFASRFHFTVSEDILKAARDDRLKEAFKKKISRERVAVELDKMIQGPDPVLSIELIYDFGLYETIFVPPSQQNCQGNMGDSRDVVSLAKILKWLLQLTGKNSIHSELLSRTPKDLRALYLASVLIPFKDMKMKKSTPISYVLKDSLKFPAVDAISTEKLISTINPLMDTTKKNAEVPLDRKSIGLFIRE</sequence>
<dbReference type="FunFam" id="3.30.460.10:FF:000019">
    <property type="entry name" value="tRNA nucleotidyltransferase cca2"/>
    <property type="match status" value="1"/>
</dbReference>
<evidence type="ECO:0000313" key="8">
    <source>
        <dbReference type="EMBL" id="CAG8714070.1"/>
    </source>
</evidence>
<dbReference type="PANTHER" id="PTHR13734:SF5">
    <property type="entry name" value="CCA TRNA NUCLEOTIDYLTRANSFERASE, MITOCHONDRIAL"/>
    <property type="match status" value="1"/>
</dbReference>
<comment type="caution">
    <text evidence="8">The sequence shown here is derived from an EMBL/GenBank/DDBJ whole genome shotgun (WGS) entry which is preliminary data.</text>
</comment>
<keyword evidence="3" id="KW-0547">Nucleotide-binding</keyword>
<dbReference type="PANTHER" id="PTHR13734">
    <property type="entry name" value="TRNA-NUCLEOTIDYLTRANSFERASE"/>
    <property type="match status" value="1"/>
</dbReference>
<dbReference type="Gene3D" id="3.30.460.10">
    <property type="entry name" value="Beta Polymerase, domain 2"/>
    <property type="match status" value="1"/>
</dbReference>
<feature type="non-terminal residue" evidence="8">
    <location>
        <position position="358"/>
    </location>
</feature>
<name>A0A9N9HZW2_9GLOM</name>
<dbReference type="Gene3D" id="1.10.3090.10">
    <property type="entry name" value="cca-adding enzyme, domain 2"/>
    <property type="match status" value="1"/>
</dbReference>
<keyword evidence="9" id="KW-1185">Reference proteome</keyword>
<dbReference type="InterPro" id="IPR002646">
    <property type="entry name" value="PolA_pol_head_dom"/>
</dbReference>
<organism evidence="8 9">
    <name type="scientific">Acaulospora morrowiae</name>
    <dbReference type="NCBI Taxonomy" id="94023"/>
    <lineage>
        <taxon>Eukaryota</taxon>
        <taxon>Fungi</taxon>
        <taxon>Fungi incertae sedis</taxon>
        <taxon>Mucoromycota</taxon>
        <taxon>Glomeromycotina</taxon>
        <taxon>Glomeromycetes</taxon>
        <taxon>Diversisporales</taxon>
        <taxon>Acaulosporaceae</taxon>
        <taxon>Acaulospora</taxon>
    </lineage>
</organism>
<dbReference type="GO" id="GO:0000166">
    <property type="term" value="F:nucleotide binding"/>
    <property type="evidence" value="ECO:0007669"/>
    <property type="project" value="UniProtKB-KW"/>
</dbReference>
<dbReference type="OrthoDB" id="445712at2759"/>
<dbReference type="GO" id="GO:0005739">
    <property type="term" value="C:mitochondrion"/>
    <property type="evidence" value="ECO:0007669"/>
    <property type="project" value="UniProtKB-ARBA"/>
</dbReference>
<dbReference type="SUPFAM" id="SSF81301">
    <property type="entry name" value="Nucleotidyltransferase"/>
    <property type="match status" value="1"/>
</dbReference>
<proteinExistence type="inferred from homology"/>
<evidence type="ECO:0000256" key="4">
    <source>
        <dbReference type="ARBA" id="ARBA00022884"/>
    </source>
</evidence>
<keyword evidence="4 5" id="KW-0694">RNA-binding</keyword>
<dbReference type="GO" id="GO:0001680">
    <property type="term" value="P:tRNA 3'-terminal CCA addition"/>
    <property type="evidence" value="ECO:0007669"/>
    <property type="project" value="TreeGrafter"/>
</dbReference>
<feature type="non-terminal residue" evidence="8">
    <location>
        <position position="1"/>
    </location>
</feature>
<dbReference type="Pfam" id="PF01743">
    <property type="entry name" value="PolyA_pol"/>
    <property type="match status" value="1"/>
</dbReference>
<evidence type="ECO:0000259" key="7">
    <source>
        <dbReference type="Pfam" id="PF12627"/>
    </source>
</evidence>
<dbReference type="InterPro" id="IPR032828">
    <property type="entry name" value="PolyA_RNA-bd"/>
</dbReference>
<gene>
    <name evidence="8" type="ORF">AMORRO_LOCUS12882</name>
</gene>
<dbReference type="SUPFAM" id="SSF81891">
    <property type="entry name" value="Poly A polymerase C-terminal region-like"/>
    <property type="match status" value="1"/>
</dbReference>
<evidence type="ECO:0000256" key="2">
    <source>
        <dbReference type="ARBA" id="ARBA00022679"/>
    </source>
</evidence>
<dbReference type="Proteomes" id="UP000789342">
    <property type="component" value="Unassembled WGS sequence"/>
</dbReference>
<evidence type="ECO:0000259" key="6">
    <source>
        <dbReference type="Pfam" id="PF01743"/>
    </source>
</evidence>
<dbReference type="GO" id="GO:0052927">
    <property type="term" value="F:CC tRNA cytidylyltransferase activity"/>
    <property type="evidence" value="ECO:0007669"/>
    <property type="project" value="TreeGrafter"/>
</dbReference>
<protein>
    <submittedName>
        <fullName evidence="8">10821_t:CDS:1</fullName>
    </submittedName>
</protein>
<keyword evidence="2 5" id="KW-0808">Transferase</keyword>
<accession>A0A9N9HZW2</accession>
<dbReference type="InterPro" id="IPR043519">
    <property type="entry name" value="NT_sf"/>
</dbReference>
<evidence type="ECO:0000313" key="9">
    <source>
        <dbReference type="Proteomes" id="UP000789342"/>
    </source>
</evidence>
<dbReference type="Pfam" id="PF12627">
    <property type="entry name" value="PolyA_pol_RNAbd"/>
    <property type="match status" value="1"/>
</dbReference>
<evidence type="ECO:0000256" key="1">
    <source>
        <dbReference type="ARBA" id="ARBA00007265"/>
    </source>
</evidence>
<evidence type="ECO:0000256" key="3">
    <source>
        <dbReference type="ARBA" id="ARBA00022741"/>
    </source>
</evidence>
<dbReference type="GO" id="GO:0003723">
    <property type="term" value="F:RNA binding"/>
    <property type="evidence" value="ECO:0007669"/>
    <property type="project" value="UniProtKB-KW"/>
</dbReference>
<feature type="domain" description="Poly A polymerase head" evidence="6">
    <location>
        <begin position="11"/>
        <end position="149"/>
    </location>
</feature>
<dbReference type="EMBL" id="CAJVPV010020236">
    <property type="protein sequence ID" value="CAG8714070.1"/>
    <property type="molecule type" value="Genomic_DNA"/>
</dbReference>